<sequence>MDTLIWPASAELCALLLRYYRGEAGLWGEIMACVDQELARRQLPPVPRHVRFRRTADGYLVEVRSADGFQV</sequence>
<reference evidence="2" key="1">
    <citation type="journal article" date="2011" name="BMC Genomics">
        <title>Complete genome sequence of the filamentous anoxygenic phototrophic bacterium Chloroflexus aurantiacus.</title>
        <authorList>
            <person name="Tang K.H."/>
            <person name="Barry K."/>
            <person name="Chertkov O."/>
            <person name="Dalin E."/>
            <person name="Han C.S."/>
            <person name="Hauser L.J."/>
            <person name="Honchak B.M."/>
            <person name="Karbach L.E."/>
            <person name="Land M.L."/>
            <person name="Lapidus A."/>
            <person name="Larimer F.W."/>
            <person name="Mikhailova N."/>
            <person name="Pitluck S."/>
            <person name="Pierson B.K."/>
            <person name="Blankenship R.E."/>
        </authorList>
    </citation>
    <scope>NUCLEOTIDE SEQUENCE [LARGE SCALE GENOMIC DNA]</scope>
    <source>
        <strain evidence="2">ATCC 29366 / DSM 635 / J-10-fl</strain>
    </source>
</reference>
<name>A9WGI8_CHLAA</name>
<dbReference type="eggNOG" id="ENOG5031FP4">
    <property type="taxonomic scope" value="Bacteria"/>
</dbReference>
<dbReference type="HOGENOM" id="CLU_2773308_0_0_0"/>
<dbReference type="AlphaFoldDB" id="A9WGI8"/>
<gene>
    <name evidence="1" type="ordered locus">Caur_2311</name>
</gene>
<dbReference type="STRING" id="324602.Caur_2311"/>
<organism evidence="1 2">
    <name type="scientific">Chloroflexus aurantiacus (strain ATCC 29366 / DSM 635 / J-10-fl)</name>
    <dbReference type="NCBI Taxonomy" id="324602"/>
    <lineage>
        <taxon>Bacteria</taxon>
        <taxon>Bacillati</taxon>
        <taxon>Chloroflexota</taxon>
        <taxon>Chloroflexia</taxon>
        <taxon>Chloroflexales</taxon>
        <taxon>Chloroflexineae</taxon>
        <taxon>Chloroflexaceae</taxon>
        <taxon>Chloroflexus</taxon>
    </lineage>
</organism>
<evidence type="ECO:0000313" key="2">
    <source>
        <dbReference type="Proteomes" id="UP000002008"/>
    </source>
</evidence>
<evidence type="ECO:0000313" key="1">
    <source>
        <dbReference type="EMBL" id="ABY35520.1"/>
    </source>
</evidence>
<accession>A9WGI8</accession>
<dbReference type="RefSeq" id="WP_012258174.1">
    <property type="nucleotide sequence ID" value="NC_010175.1"/>
</dbReference>
<dbReference type="EMBL" id="CP000909">
    <property type="protein sequence ID" value="ABY35520.1"/>
    <property type="molecule type" value="Genomic_DNA"/>
</dbReference>
<dbReference type="Proteomes" id="UP000002008">
    <property type="component" value="Chromosome"/>
</dbReference>
<dbReference type="InParanoid" id="A9WGI8"/>
<proteinExistence type="predicted"/>
<dbReference type="KEGG" id="cau:Caur_2311"/>
<keyword evidence="2" id="KW-1185">Reference proteome</keyword>
<protein>
    <submittedName>
        <fullName evidence="1">Uncharacterized protein</fullName>
    </submittedName>
</protein>
<dbReference type="PATRIC" id="fig|324602.8.peg.2617"/>
<dbReference type="EnsemblBacteria" id="ABY35520">
    <property type="protein sequence ID" value="ABY35520"/>
    <property type="gene ID" value="Caur_2311"/>
</dbReference>